<feature type="region of interest" description="Disordered" evidence="8">
    <location>
        <begin position="334"/>
        <end position="420"/>
    </location>
</feature>
<evidence type="ECO:0000259" key="10">
    <source>
        <dbReference type="PROSITE" id="PS50011"/>
    </source>
</evidence>
<dbReference type="PANTHER" id="PTHR43289">
    <property type="entry name" value="MITOGEN-ACTIVATED PROTEIN KINASE KINASE KINASE 20-RELATED"/>
    <property type="match status" value="1"/>
</dbReference>
<dbReference type="PROSITE" id="PS50011">
    <property type="entry name" value="PROTEIN_KINASE_DOM"/>
    <property type="match status" value="1"/>
</dbReference>
<organism evidence="11 12">
    <name type="scientific">Pseudonocardia thermophila</name>
    <dbReference type="NCBI Taxonomy" id="1848"/>
    <lineage>
        <taxon>Bacteria</taxon>
        <taxon>Bacillati</taxon>
        <taxon>Actinomycetota</taxon>
        <taxon>Actinomycetes</taxon>
        <taxon>Pseudonocardiales</taxon>
        <taxon>Pseudonocardiaceae</taxon>
        <taxon>Pseudonocardia</taxon>
    </lineage>
</organism>
<dbReference type="SMART" id="SM00220">
    <property type="entry name" value="S_TKc"/>
    <property type="match status" value="1"/>
</dbReference>
<dbReference type="InterPro" id="IPR008271">
    <property type="entry name" value="Ser/Thr_kinase_AS"/>
</dbReference>
<evidence type="ECO:0000256" key="4">
    <source>
        <dbReference type="ARBA" id="ARBA00022741"/>
    </source>
</evidence>
<keyword evidence="9" id="KW-0472">Membrane</keyword>
<keyword evidence="2 11" id="KW-0723">Serine/threonine-protein kinase</keyword>
<dbReference type="Proteomes" id="UP000184363">
    <property type="component" value="Unassembled WGS sequence"/>
</dbReference>
<feature type="compositionally biased region" description="Basic residues" evidence="8">
    <location>
        <begin position="435"/>
        <end position="447"/>
    </location>
</feature>
<sequence>MTDTAGQTTGMIGPYRLDGLLGRGAMGEVHRAYDTRRDRTVALKLLSPALAHDEGFRERFRRESYAVARLSSPHIVPIHDFGEIDGRLFLDMRLIEGRSLDQLVADGPLPVPQAVGIVGQIAEALADAHDHGIVHRDVKPSNVLVAPDGFAYLVDFGIARTADDGTGLTSTGSTIGTLAYMAPERFAGGPPDARSDLYSLACVLVECLTGYRPFPGQSLPSLMRAHLGEPPPRPSLRRPGIPPALDEVVTRAMSKDPRDRHPDARTFAADLHRAAAHAPGGTQMLTLAVPEQPARQPMRTGVLLAAAAGIAVVAGAVGAVLSAGLLAPRQVSTDAAAPAPTPSPSAAAAPISAETASPPATPSARPRTERAAELLHTPSRRQLRALAADVLRQQGRRGPPPVRARPVVGGRHDRGLGSRCLPEGGCGHHLDQGRHHPHLHDHQQRHR</sequence>
<dbReference type="PROSITE" id="PS00108">
    <property type="entry name" value="PROTEIN_KINASE_ST"/>
    <property type="match status" value="1"/>
</dbReference>
<evidence type="ECO:0000313" key="11">
    <source>
        <dbReference type="EMBL" id="SHK64033.1"/>
    </source>
</evidence>
<keyword evidence="9" id="KW-1133">Transmembrane helix</keyword>
<evidence type="ECO:0000256" key="5">
    <source>
        <dbReference type="ARBA" id="ARBA00022777"/>
    </source>
</evidence>
<name>A0A1M6U4F3_PSETH</name>
<feature type="region of interest" description="Disordered" evidence="8">
    <location>
        <begin position="428"/>
        <end position="447"/>
    </location>
</feature>
<reference evidence="11 12" key="1">
    <citation type="submission" date="2016-11" db="EMBL/GenBank/DDBJ databases">
        <authorList>
            <person name="Jaros S."/>
            <person name="Januszkiewicz K."/>
            <person name="Wedrychowicz H."/>
        </authorList>
    </citation>
    <scope>NUCLEOTIDE SEQUENCE [LARGE SCALE GENOMIC DNA]</scope>
    <source>
        <strain evidence="11 12">DSM 43832</strain>
    </source>
</reference>
<evidence type="ECO:0000256" key="8">
    <source>
        <dbReference type="SAM" id="MobiDB-lite"/>
    </source>
</evidence>
<dbReference type="AlphaFoldDB" id="A0A1M6U4F3"/>
<keyword evidence="12" id="KW-1185">Reference proteome</keyword>
<keyword evidence="4 7" id="KW-0547">Nucleotide-binding</keyword>
<feature type="binding site" evidence="7">
    <location>
        <position position="44"/>
    </location>
    <ligand>
        <name>ATP</name>
        <dbReference type="ChEBI" id="CHEBI:30616"/>
    </ligand>
</feature>
<dbReference type="GO" id="GO:0005524">
    <property type="term" value="F:ATP binding"/>
    <property type="evidence" value="ECO:0007669"/>
    <property type="project" value="UniProtKB-UniRule"/>
</dbReference>
<evidence type="ECO:0000313" key="12">
    <source>
        <dbReference type="Proteomes" id="UP000184363"/>
    </source>
</evidence>
<dbReference type="InterPro" id="IPR011009">
    <property type="entry name" value="Kinase-like_dom_sf"/>
</dbReference>
<dbReference type="EC" id="2.7.11.1" evidence="1"/>
<dbReference type="Gene3D" id="3.30.200.20">
    <property type="entry name" value="Phosphorylase Kinase, domain 1"/>
    <property type="match status" value="1"/>
</dbReference>
<dbReference type="EMBL" id="FRAP01000009">
    <property type="protein sequence ID" value="SHK64033.1"/>
    <property type="molecule type" value="Genomic_DNA"/>
</dbReference>
<accession>A0A1M6U4F3</accession>
<dbReference type="RefSeq" id="WP_234997235.1">
    <property type="nucleotide sequence ID" value="NZ_FRAP01000009.1"/>
</dbReference>
<dbReference type="STRING" id="1848.SAMN05443637_109125"/>
<dbReference type="CDD" id="cd14014">
    <property type="entry name" value="STKc_PknB_like"/>
    <property type="match status" value="1"/>
</dbReference>
<feature type="domain" description="Protein kinase" evidence="10">
    <location>
        <begin position="15"/>
        <end position="275"/>
    </location>
</feature>
<dbReference type="Pfam" id="PF00069">
    <property type="entry name" value="Pkinase"/>
    <property type="match status" value="1"/>
</dbReference>
<keyword evidence="5 11" id="KW-0418">Kinase</keyword>
<evidence type="ECO:0000256" key="3">
    <source>
        <dbReference type="ARBA" id="ARBA00022679"/>
    </source>
</evidence>
<dbReference type="InterPro" id="IPR017441">
    <property type="entry name" value="Protein_kinase_ATP_BS"/>
</dbReference>
<protein>
    <recommendedName>
        <fullName evidence="1">non-specific serine/threonine protein kinase</fullName>
        <ecNumber evidence="1">2.7.11.1</ecNumber>
    </recommendedName>
</protein>
<evidence type="ECO:0000256" key="1">
    <source>
        <dbReference type="ARBA" id="ARBA00012513"/>
    </source>
</evidence>
<feature type="compositionally biased region" description="Low complexity" evidence="8">
    <location>
        <begin position="344"/>
        <end position="365"/>
    </location>
</feature>
<dbReference type="GO" id="GO:0004674">
    <property type="term" value="F:protein serine/threonine kinase activity"/>
    <property type="evidence" value="ECO:0007669"/>
    <property type="project" value="UniProtKB-KW"/>
</dbReference>
<dbReference type="InterPro" id="IPR000719">
    <property type="entry name" value="Prot_kinase_dom"/>
</dbReference>
<dbReference type="FunFam" id="1.10.510.10:FF:000021">
    <property type="entry name" value="Serine/threonine protein kinase"/>
    <property type="match status" value="1"/>
</dbReference>
<keyword evidence="6 7" id="KW-0067">ATP-binding</keyword>
<evidence type="ECO:0000256" key="2">
    <source>
        <dbReference type="ARBA" id="ARBA00022527"/>
    </source>
</evidence>
<proteinExistence type="predicted"/>
<evidence type="ECO:0000256" key="9">
    <source>
        <dbReference type="SAM" id="Phobius"/>
    </source>
</evidence>
<keyword evidence="3" id="KW-0808">Transferase</keyword>
<evidence type="ECO:0000256" key="6">
    <source>
        <dbReference type="ARBA" id="ARBA00022840"/>
    </source>
</evidence>
<evidence type="ECO:0000256" key="7">
    <source>
        <dbReference type="PROSITE-ProRule" id="PRU10141"/>
    </source>
</evidence>
<dbReference type="PROSITE" id="PS00107">
    <property type="entry name" value="PROTEIN_KINASE_ATP"/>
    <property type="match status" value="1"/>
</dbReference>
<gene>
    <name evidence="11" type="ORF">SAMN05443637_109125</name>
</gene>
<feature type="transmembrane region" description="Helical" evidence="9">
    <location>
        <begin position="302"/>
        <end position="327"/>
    </location>
</feature>
<dbReference type="PANTHER" id="PTHR43289:SF6">
    <property type="entry name" value="SERINE_THREONINE-PROTEIN KINASE NEKL-3"/>
    <property type="match status" value="1"/>
</dbReference>
<keyword evidence="9" id="KW-0812">Transmembrane</keyword>
<dbReference type="Gene3D" id="1.10.510.10">
    <property type="entry name" value="Transferase(Phosphotransferase) domain 1"/>
    <property type="match status" value="1"/>
</dbReference>
<dbReference type="SUPFAM" id="SSF56112">
    <property type="entry name" value="Protein kinase-like (PK-like)"/>
    <property type="match status" value="1"/>
</dbReference>